<organism evidence="1 2">
    <name type="scientific">Trichomalopsis sarcophagae</name>
    <dbReference type="NCBI Taxonomy" id="543379"/>
    <lineage>
        <taxon>Eukaryota</taxon>
        <taxon>Metazoa</taxon>
        <taxon>Ecdysozoa</taxon>
        <taxon>Arthropoda</taxon>
        <taxon>Hexapoda</taxon>
        <taxon>Insecta</taxon>
        <taxon>Pterygota</taxon>
        <taxon>Neoptera</taxon>
        <taxon>Endopterygota</taxon>
        <taxon>Hymenoptera</taxon>
        <taxon>Apocrita</taxon>
        <taxon>Proctotrupomorpha</taxon>
        <taxon>Chalcidoidea</taxon>
        <taxon>Pteromalidae</taxon>
        <taxon>Pteromalinae</taxon>
        <taxon>Trichomalopsis</taxon>
    </lineage>
</organism>
<protein>
    <submittedName>
        <fullName evidence="1">Uncharacterized protein</fullName>
    </submittedName>
</protein>
<proteinExistence type="predicted"/>
<gene>
    <name evidence="1" type="ORF">TSAR_012162</name>
</gene>
<evidence type="ECO:0000313" key="1">
    <source>
        <dbReference type="EMBL" id="OXU31260.1"/>
    </source>
</evidence>
<sequence length="149" mass="16629">MDLETHKVVEKSRREDLKILKGIITGTIEYAEGRSNVHGPIKTGLANALKEIEKIKEKSTSFLKVPELRLGGESLGSRMTSMKSLASIASSRSMDSTSSMAQIADYRKAQQEVIEVRKEEEDHITKLKKKVDELIEDCQSAPKGVKRTK</sequence>
<dbReference type="AlphaFoldDB" id="A0A232FL75"/>
<keyword evidence="2" id="KW-1185">Reference proteome</keyword>
<comment type="caution">
    <text evidence="1">The sequence shown here is derived from an EMBL/GenBank/DDBJ whole genome shotgun (WGS) entry which is preliminary data.</text>
</comment>
<accession>A0A232FL75</accession>
<evidence type="ECO:0000313" key="2">
    <source>
        <dbReference type="Proteomes" id="UP000215335"/>
    </source>
</evidence>
<dbReference type="Proteomes" id="UP000215335">
    <property type="component" value="Unassembled WGS sequence"/>
</dbReference>
<reference evidence="1 2" key="1">
    <citation type="journal article" date="2017" name="Curr. Biol.">
        <title>The Evolution of Venom by Co-option of Single-Copy Genes.</title>
        <authorList>
            <person name="Martinson E.O."/>
            <person name="Mrinalini"/>
            <person name="Kelkar Y.D."/>
            <person name="Chang C.H."/>
            <person name="Werren J.H."/>
        </authorList>
    </citation>
    <scope>NUCLEOTIDE SEQUENCE [LARGE SCALE GENOMIC DNA]</scope>
    <source>
        <strain evidence="1 2">Alberta</strain>
        <tissue evidence="1">Whole body</tissue>
    </source>
</reference>
<dbReference type="EMBL" id="NNAY01000073">
    <property type="protein sequence ID" value="OXU31260.1"/>
    <property type="molecule type" value="Genomic_DNA"/>
</dbReference>
<name>A0A232FL75_9HYME</name>